<feature type="compositionally biased region" description="Gly residues" evidence="10">
    <location>
        <begin position="449"/>
        <end position="458"/>
    </location>
</feature>
<feature type="region of interest" description="Disordered" evidence="10">
    <location>
        <begin position="395"/>
        <end position="470"/>
    </location>
</feature>
<keyword evidence="2" id="KW-0813">Transport</keyword>
<keyword evidence="5 11" id="KW-1133">Transmembrane helix</keyword>
<evidence type="ECO:0000256" key="4">
    <source>
        <dbReference type="ARBA" id="ARBA00022692"/>
    </source>
</evidence>
<comment type="subcellular location">
    <subcellularLocation>
        <location evidence="1">Cell membrane</location>
        <topology evidence="1">Multi-pass membrane protein</topology>
    </subcellularLocation>
</comment>
<feature type="transmembrane region" description="Helical" evidence="11">
    <location>
        <begin position="203"/>
        <end position="227"/>
    </location>
</feature>
<evidence type="ECO:0000256" key="3">
    <source>
        <dbReference type="ARBA" id="ARBA00022475"/>
    </source>
</evidence>
<feature type="transmembrane region" description="Helical" evidence="11">
    <location>
        <begin position="368"/>
        <end position="388"/>
    </location>
</feature>
<keyword evidence="3" id="KW-1003">Cell membrane</keyword>
<keyword evidence="9" id="KW-0739">Sodium transport</keyword>
<dbReference type="Gene3D" id="6.10.140.1330">
    <property type="match status" value="1"/>
</dbReference>
<dbReference type="InterPro" id="IPR018422">
    <property type="entry name" value="Cation/H_exchanger_CPA1"/>
</dbReference>
<reference evidence="13 14" key="1">
    <citation type="submission" date="2012-06" db="EMBL/GenBank/DDBJ databases">
        <title>Complete sequence of chromosome of Mycobacterium chubuense NBB4.</title>
        <authorList>
            <consortium name="US DOE Joint Genome Institute"/>
            <person name="Lucas S."/>
            <person name="Han J."/>
            <person name="Lapidus A."/>
            <person name="Cheng J.-F."/>
            <person name="Goodwin L."/>
            <person name="Pitluck S."/>
            <person name="Peters L."/>
            <person name="Mikhailova N."/>
            <person name="Teshima H."/>
            <person name="Detter J.C."/>
            <person name="Han C."/>
            <person name="Tapia R."/>
            <person name="Land M."/>
            <person name="Hauser L."/>
            <person name="Kyrpides N."/>
            <person name="Ivanova N."/>
            <person name="Pagani I."/>
            <person name="Mattes T."/>
            <person name="Holmes A."/>
            <person name="Rutledge P."/>
            <person name="Paulsen I."/>
            <person name="Coleman N."/>
            <person name="Woyke T."/>
        </authorList>
    </citation>
    <scope>NUCLEOTIDE SEQUENCE [LARGE SCALE GENOMIC DNA]</scope>
    <source>
        <strain evidence="13 14">NBB4</strain>
    </source>
</reference>
<accession>I4BDB5</accession>
<protein>
    <submittedName>
        <fullName evidence="13">NhaP-type Na+(K+)/H+ antiporter</fullName>
    </submittedName>
</protein>
<feature type="compositionally biased region" description="Basic residues" evidence="10">
    <location>
        <begin position="401"/>
        <end position="423"/>
    </location>
</feature>
<dbReference type="GO" id="GO:0015385">
    <property type="term" value="F:sodium:proton antiporter activity"/>
    <property type="evidence" value="ECO:0007669"/>
    <property type="project" value="InterPro"/>
</dbReference>
<evidence type="ECO:0000313" key="13">
    <source>
        <dbReference type="EMBL" id="AFM15272.1"/>
    </source>
</evidence>
<sequence length="498" mass="52308">MLVHDTDGAAAPVPDRLPDRIECMSASLLAVLVGSVLLAALARRFDLSAPLVLVVAGLAVGVIPGVGDVVDIELDPELVLYVILPPLLWTAGLQSSYMNLRTNKRSIGLLAVGLPLATTFAVAFVAYHTVPDLTVAAALVLGAIVARPDAVSASAIGRRLGLPRRIMTLLGGESLLNDATALTAYKVSLAAAIGAATGWDTGLVTFALAAAGGVVVGVALGAVIVFIRSRLDDALAENAIGLVAPFLVYLTAEQIRGSGVLAVVVAALIVGQRSTRASYETRLQDSAVWRAVQLMLESFAFLLIGLQLPTVIDELHGIPAWLIVTSSAAVFVTVIVVRIVWVYAFAYLPRLLFARVREAERAPTRGQVFVVAWAGMRGVVSLAAAFGVPLTVLSSAGSGSRAHRHGPTRWRPPRRRTGRRRRPTSGWTRCSPTTSPTSTTTPPTCCGRGTTGGAGRRGSGWPTTRTTRPSHRCRCSAGCGWRCWPPSGRRSSPSATAA</sequence>
<organism evidence="13 14">
    <name type="scientific">Mycolicibacterium chubuense (strain NBB4)</name>
    <name type="common">Mycobacterium chubuense</name>
    <dbReference type="NCBI Taxonomy" id="710421"/>
    <lineage>
        <taxon>Bacteria</taxon>
        <taxon>Bacillati</taxon>
        <taxon>Actinomycetota</taxon>
        <taxon>Actinomycetes</taxon>
        <taxon>Mycobacteriales</taxon>
        <taxon>Mycobacteriaceae</taxon>
        <taxon>Mycolicibacterium</taxon>
    </lineage>
</organism>
<feature type="domain" description="Cation/H+ exchanger transmembrane" evidence="12">
    <location>
        <begin position="36"/>
        <end position="392"/>
    </location>
</feature>
<evidence type="ECO:0000256" key="2">
    <source>
        <dbReference type="ARBA" id="ARBA00022448"/>
    </source>
</evidence>
<dbReference type="PATRIC" id="fig|710421.3.peg.445"/>
<gene>
    <name evidence="13" type="ordered locus">Mycch_0452</name>
</gene>
<evidence type="ECO:0000256" key="8">
    <source>
        <dbReference type="ARBA" id="ARBA00023136"/>
    </source>
</evidence>
<evidence type="ECO:0000256" key="5">
    <source>
        <dbReference type="ARBA" id="ARBA00022989"/>
    </source>
</evidence>
<feature type="transmembrane region" description="Helical" evidence="11">
    <location>
        <begin position="287"/>
        <end position="308"/>
    </location>
</feature>
<evidence type="ECO:0000259" key="12">
    <source>
        <dbReference type="Pfam" id="PF00999"/>
    </source>
</evidence>
<feature type="compositionally biased region" description="Low complexity" evidence="10">
    <location>
        <begin position="424"/>
        <end position="448"/>
    </location>
</feature>
<dbReference type="HOGENOM" id="CLU_547269_0_0_11"/>
<evidence type="ECO:0000256" key="9">
    <source>
        <dbReference type="ARBA" id="ARBA00023201"/>
    </source>
</evidence>
<dbReference type="GO" id="GO:0051453">
    <property type="term" value="P:regulation of intracellular pH"/>
    <property type="evidence" value="ECO:0007669"/>
    <property type="project" value="TreeGrafter"/>
</dbReference>
<evidence type="ECO:0000256" key="6">
    <source>
        <dbReference type="ARBA" id="ARBA00023053"/>
    </source>
</evidence>
<feature type="transmembrane region" description="Helical" evidence="11">
    <location>
        <begin position="320"/>
        <end position="348"/>
    </location>
</feature>
<dbReference type="GO" id="GO:0098719">
    <property type="term" value="P:sodium ion import across plasma membrane"/>
    <property type="evidence" value="ECO:0007669"/>
    <property type="project" value="TreeGrafter"/>
</dbReference>
<dbReference type="STRING" id="710421.Mycch_0452"/>
<evidence type="ECO:0000313" key="14">
    <source>
        <dbReference type="Proteomes" id="UP000006057"/>
    </source>
</evidence>
<feature type="transmembrane region" description="Helical" evidence="11">
    <location>
        <begin position="24"/>
        <end position="42"/>
    </location>
</feature>
<dbReference type="eggNOG" id="COG0025">
    <property type="taxonomic scope" value="Bacteria"/>
</dbReference>
<evidence type="ECO:0000256" key="1">
    <source>
        <dbReference type="ARBA" id="ARBA00004651"/>
    </source>
</evidence>
<keyword evidence="4 11" id="KW-0812">Transmembrane</keyword>
<feature type="transmembrane region" description="Helical" evidence="11">
    <location>
        <begin position="49"/>
        <end position="66"/>
    </location>
</feature>
<evidence type="ECO:0000256" key="11">
    <source>
        <dbReference type="SAM" id="Phobius"/>
    </source>
</evidence>
<keyword evidence="6" id="KW-0915">Sodium</keyword>
<dbReference type="PANTHER" id="PTHR10110">
    <property type="entry name" value="SODIUM/HYDROGEN EXCHANGER"/>
    <property type="match status" value="1"/>
</dbReference>
<dbReference type="Pfam" id="PF00999">
    <property type="entry name" value="Na_H_Exchanger"/>
    <property type="match status" value="1"/>
</dbReference>
<evidence type="ECO:0000256" key="10">
    <source>
        <dbReference type="SAM" id="MobiDB-lite"/>
    </source>
</evidence>
<keyword evidence="7" id="KW-0406">Ion transport</keyword>
<evidence type="ECO:0000256" key="7">
    <source>
        <dbReference type="ARBA" id="ARBA00023065"/>
    </source>
</evidence>
<feature type="transmembrane region" description="Helical" evidence="11">
    <location>
        <begin position="78"/>
        <end position="100"/>
    </location>
</feature>
<dbReference type="AlphaFoldDB" id="I4BDB5"/>
<dbReference type="GO" id="GO:0015386">
    <property type="term" value="F:potassium:proton antiporter activity"/>
    <property type="evidence" value="ECO:0007669"/>
    <property type="project" value="TreeGrafter"/>
</dbReference>
<dbReference type="EMBL" id="CP003053">
    <property type="protein sequence ID" value="AFM15272.1"/>
    <property type="molecule type" value="Genomic_DNA"/>
</dbReference>
<dbReference type="Proteomes" id="UP000006057">
    <property type="component" value="Chromosome"/>
</dbReference>
<feature type="transmembrane region" description="Helical" evidence="11">
    <location>
        <begin position="107"/>
        <end position="127"/>
    </location>
</feature>
<name>I4BDB5_MYCCN</name>
<proteinExistence type="predicted"/>
<keyword evidence="8 11" id="KW-0472">Membrane</keyword>
<keyword evidence="14" id="KW-1185">Reference proteome</keyword>
<dbReference type="KEGG" id="mcb:Mycch_0452"/>
<dbReference type="PANTHER" id="PTHR10110:SF86">
    <property type="entry name" value="SODIUM_HYDROGEN EXCHANGER 7"/>
    <property type="match status" value="1"/>
</dbReference>
<dbReference type="InterPro" id="IPR006153">
    <property type="entry name" value="Cation/H_exchanger_TM"/>
</dbReference>
<dbReference type="GO" id="GO:0005886">
    <property type="term" value="C:plasma membrane"/>
    <property type="evidence" value="ECO:0007669"/>
    <property type="project" value="UniProtKB-SubCell"/>
</dbReference>